<dbReference type="InterPro" id="IPR038416">
    <property type="entry name" value="Ribosom_S30AE_C_sf"/>
</dbReference>
<comment type="similarity">
    <text evidence="2">Belongs to the HPF/YfiA ribosome-associated protein family. Long HPF subfamily.</text>
</comment>
<dbReference type="HAMAP" id="MF_00839">
    <property type="entry name" value="HPF"/>
    <property type="match status" value="1"/>
</dbReference>
<accession>A0A0M8K818</accession>
<dbReference type="OrthoDB" id="9794975at2"/>
<dbReference type="Proteomes" id="UP000037784">
    <property type="component" value="Unassembled WGS sequence"/>
</dbReference>
<proteinExistence type="inferred from homology"/>
<dbReference type="SUPFAM" id="SSF69754">
    <property type="entry name" value="Ribosome binding protein Y (YfiA homologue)"/>
    <property type="match status" value="1"/>
</dbReference>
<gene>
    <name evidence="4" type="primary">yhbH</name>
    <name evidence="2" type="synonym">hpf</name>
    <name evidence="4" type="ORF">ARMA_2136</name>
    <name evidence="5" type="ORF">SE16_05175</name>
</gene>
<dbReference type="PANTHER" id="PTHR33231:SF1">
    <property type="entry name" value="30S RIBOSOMAL PROTEIN"/>
    <property type="match status" value="1"/>
</dbReference>
<comment type="subunit">
    <text evidence="2">Interacts with 100S ribosomes.</text>
</comment>
<comment type="function">
    <text evidence="2">Required for dimerization of active 70S ribosomes into 100S ribosomes in stationary phase; 100S ribosomes are translationally inactive and sometimes present during exponential growth.</text>
</comment>
<sequence>MDIRVIGNGIEVNDRVEEYLSKKIGKLERYLPEATEAVVELRHEHTKDATKRNVVEVTLFDGRGAVLRGEERSADLYSAIDMVMDKMHRQIEKYKGKRVARARHQHKVEAAMNERLADLQELEDAGEAPLKLVRVKRFAMGPMTPEEAIEQMELLGHNFFIFYNPDEGQVNVVYRRRDGTYGLIIPELV</sequence>
<evidence type="ECO:0000256" key="2">
    <source>
        <dbReference type="HAMAP-Rule" id="MF_00839"/>
    </source>
</evidence>
<evidence type="ECO:0000313" key="6">
    <source>
        <dbReference type="Proteomes" id="UP000037784"/>
    </source>
</evidence>
<dbReference type="EMBL" id="BBZA01000182">
    <property type="protein sequence ID" value="GAP63713.1"/>
    <property type="molecule type" value="Genomic_DNA"/>
</dbReference>
<dbReference type="InterPro" id="IPR003489">
    <property type="entry name" value="RHF/RaiA"/>
</dbReference>
<dbReference type="Gene3D" id="3.30.505.50">
    <property type="entry name" value="Sigma 54 modulation/S30EA ribosomal protein, C-terminal domain"/>
    <property type="match status" value="1"/>
</dbReference>
<dbReference type="NCBIfam" id="TIGR00741">
    <property type="entry name" value="yfiA"/>
    <property type="match status" value="1"/>
</dbReference>
<feature type="domain" description="Sigma 54 modulation/S30EA ribosomal protein C-terminal" evidence="3">
    <location>
        <begin position="130"/>
        <end position="183"/>
    </location>
</feature>
<dbReference type="GO" id="GO:0022627">
    <property type="term" value="C:cytosolic small ribosomal subunit"/>
    <property type="evidence" value="ECO:0007669"/>
    <property type="project" value="TreeGrafter"/>
</dbReference>
<reference evidence="6" key="3">
    <citation type="submission" date="2015-08" db="EMBL/GenBank/DDBJ databases">
        <title>Draft Genome Sequence of a Heterotrophic Facultative Anaerobic Bacterium Ardenticatena maritima Strain 110S.</title>
        <authorList>
            <person name="Kawaichi S."/>
            <person name="Yoshida T."/>
            <person name="Sako Y."/>
            <person name="Nakamura R."/>
        </authorList>
    </citation>
    <scope>NUCLEOTIDE SEQUENCE [LARGE SCALE GENOMIC DNA]</scope>
    <source>
        <strain evidence="6">110S</strain>
    </source>
</reference>
<comment type="subcellular location">
    <subcellularLocation>
        <location evidence="2">Cytoplasm</location>
    </subcellularLocation>
</comment>
<dbReference type="Pfam" id="PF16321">
    <property type="entry name" value="Ribosom_S30AE_C"/>
    <property type="match status" value="1"/>
</dbReference>
<keyword evidence="6" id="KW-1185">Reference proteome</keyword>
<evidence type="ECO:0000313" key="5">
    <source>
        <dbReference type="EMBL" id="KPL88241.1"/>
    </source>
</evidence>
<keyword evidence="2" id="KW-0963">Cytoplasm</keyword>
<reference evidence="5 7" key="2">
    <citation type="submission" date="2015-07" db="EMBL/GenBank/DDBJ databases">
        <title>Whole genome sequence of Ardenticatena maritima DSM 23922.</title>
        <authorList>
            <person name="Hemp J."/>
            <person name="Ward L.M."/>
            <person name="Pace L.A."/>
            <person name="Fischer W.W."/>
        </authorList>
    </citation>
    <scope>NUCLEOTIDE SEQUENCE [LARGE SCALE GENOMIC DNA]</scope>
    <source>
        <strain evidence="5 7">110S</strain>
    </source>
</reference>
<evidence type="ECO:0000313" key="4">
    <source>
        <dbReference type="EMBL" id="GAP63713.1"/>
    </source>
</evidence>
<dbReference type="Proteomes" id="UP000050502">
    <property type="component" value="Unassembled WGS sequence"/>
</dbReference>
<dbReference type="CDD" id="cd00552">
    <property type="entry name" value="RaiA"/>
    <property type="match status" value="1"/>
</dbReference>
<dbReference type="GO" id="GO:0043024">
    <property type="term" value="F:ribosomal small subunit binding"/>
    <property type="evidence" value="ECO:0007669"/>
    <property type="project" value="TreeGrafter"/>
</dbReference>
<dbReference type="STRING" id="872965.SE16_05175"/>
<evidence type="ECO:0000256" key="1">
    <source>
        <dbReference type="ARBA" id="ARBA00022845"/>
    </source>
</evidence>
<evidence type="ECO:0000313" key="7">
    <source>
        <dbReference type="Proteomes" id="UP000050502"/>
    </source>
</evidence>
<dbReference type="PATRIC" id="fig|872965.6.peg.1057"/>
<dbReference type="EMBL" id="LGKN01000004">
    <property type="protein sequence ID" value="KPL88241.1"/>
    <property type="molecule type" value="Genomic_DNA"/>
</dbReference>
<dbReference type="InterPro" id="IPR034694">
    <property type="entry name" value="HPF_long/plastid"/>
</dbReference>
<dbReference type="Pfam" id="PF02482">
    <property type="entry name" value="Ribosomal_S30AE"/>
    <property type="match status" value="1"/>
</dbReference>
<dbReference type="GO" id="GO:0045900">
    <property type="term" value="P:negative regulation of translational elongation"/>
    <property type="evidence" value="ECO:0007669"/>
    <property type="project" value="TreeGrafter"/>
</dbReference>
<evidence type="ECO:0000259" key="3">
    <source>
        <dbReference type="Pfam" id="PF16321"/>
    </source>
</evidence>
<organism evidence="4 6">
    <name type="scientific">Ardenticatena maritima</name>
    <dbReference type="NCBI Taxonomy" id="872965"/>
    <lineage>
        <taxon>Bacteria</taxon>
        <taxon>Bacillati</taxon>
        <taxon>Chloroflexota</taxon>
        <taxon>Ardenticatenia</taxon>
        <taxon>Ardenticatenales</taxon>
        <taxon>Ardenticatenaceae</taxon>
        <taxon>Ardenticatena</taxon>
    </lineage>
</organism>
<dbReference type="InterPro" id="IPR050574">
    <property type="entry name" value="HPF/YfiA_ribosome-assoc"/>
</dbReference>
<comment type="caution">
    <text evidence="4">The sequence shown here is derived from an EMBL/GenBank/DDBJ whole genome shotgun (WGS) entry which is preliminary data.</text>
</comment>
<dbReference type="InterPro" id="IPR032528">
    <property type="entry name" value="Ribosom_S30AE_C"/>
</dbReference>
<protein>
    <recommendedName>
        <fullName evidence="2">Ribosome hibernation promoting factor</fullName>
        <shortName evidence="2">HPF</shortName>
    </recommendedName>
</protein>
<dbReference type="InterPro" id="IPR036567">
    <property type="entry name" value="RHF-like"/>
</dbReference>
<dbReference type="FunCoup" id="A0A0M8K818">
    <property type="interactions" value="323"/>
</dbReference>
<keyword evidence="1 2" id="KW-0810">Translation regulation</keyword>
<dbReference type="AlphaFoldDB" id="A0A0M8K818"/>
<name>A0A0M8K818_9CHLR</name>
<dbReference type="Gene3D" id="3.30.160.100">
    <property type="entry name" value="Ribosome hibernation promotion factor-like"/>
    <property type="match status" value="1"/>
</dbReference>
<dbReference type="PANTHER" id="PTHR33231">
    <property type="entry name" value="30S RIBOSOMAL PROTEIN"/>
    <property type="match status" value="1"/>
</dbReference>
<reference evidence="4" key="1">
    <citation type="journal article" date="2015" name="Genome Announc.">
        <title>Draft Genome Sequence of a Heterotrophic Facultative Anaerobic Thermophilic Bacterium, Ardenticatena maritima Strain 110ST.</title>
        <authorList>
            <person name="Kawaichi S."/>
            <person name="Yoshida T."/>
            <person name="Sako Y."/>
            <person name="Nakamura R."/>
        </authorList>
    </citation>
    <scope>NUCLEOTIDE SEQUENCE [LARGE SCALE GENOMIC DNA]</scope>
    <source>
        <strain evidence="4">110S</strain>
    </source>
</reference>
<dbReference type="RefSeq" id="WP_054493512.1">
    <property type="nucleotide sequence ID" value="NZ_BBZA01000182.1"/>
</dbReference>